<feature type="domain" description="Thioredoxin" evidence="6">
    <location>
        <begin position="34"/>
        <end position="201"/>
    </location>
</feature>
<dbReference type="STRING" id="1513271.XM47_14540"/>
<dbReference type="Gene3D" id="3.40.30.10">
    <property type="entry name" value="Glutaredoxin"/>
    <property type="match status" value="1"/>
</dbReference>
<dbReference type="PATRIC" id="fig|1513271.3.peg.2993"/>
<evidence type="ECO:0000259" key="6">
    <source>
        <dbReference type="PROSITE" id="PS51352"/>
    </source>
</evidence>
<evidence type="ECO:0000256" key="4">
    <source>
        <dbReference type="PIRSR" id="PIRSR603782-2"/>
    </source>
</evidence>
<feature type="disulfide bond" description="Redox-active" evidence="4">
    <location>
        <begin position="72"/>
        <end position="76"/>
    </location>
</feature>
<dbReference type="InterPro" id="IPR013766">
    <property type="entry name" value="Thioredoxin_domain"/>
</dbReference>
<evidence type="ECO:0000256" key="2">
    <source>
        <dbReference type="ARBA" id="ARBA00023008"/>
    </source>
</evidence>
<keyword evidence="4" id="KW-1015">Disulfide bond</keyword>
<accession>A0A0J8JIW1</accession>
<reference evidence="7 8" key="1">
    <citation type="submission" date="2015-04" db="EMBL/GenBank/DDBJ databases">
        <title>Draft Genome Sequence of the Novel Agar-Digesting Marine Bacterium Q1.</title>
        <authorList>
            <person name="Li Y."/>
            <person name="Li D."/>
            <person name="Chen G."/>
            <person name="Du Z."/>
        </authorList>
    </citation>
    <scope>NUCLEOTIDE SEQUENCE [LARGE SCALE GENOMIC DNA]</scope>
    <source>
        <strain evidence="7 8">Q1</strain>
    </source>
</reference>
<feature type="binding site" evidence="3">
    <location>
        <position position="72"/>
    </location>
    <ligand>
        <name>Cu cation</name>
        <dbReference type="ChEBI" id="CHEBI:23378"/>
    </ligand>
</feature>
<proteinExistence type="inferred from homology"/>
<dbReference type="GO" id="GO:0046872">
    <property type="term" value="F:metal ion binding"/>
    <property type="evidence" value="ECO:0007669"/>
    <property type="project" value="UniProtKB-KW"/>
</dbReference>
<name>A0A0J8JIW1_9ALTE</name>
<sequence>MKKIIITGLVCLLSALNVACDRQQAPEFKNSLVYPQAKAISPFSLTDSKSSPYTLENIKGHWSIVFLGYTFCPDICPTTLMDLKNVYPQLKALNDKVQVILVSADPKRDTPEQLDKYINYFHPEFIAVTAQHDKLLPFTRELGLVYAMKGEGEDYLVNHSASIVIINPDGKISAVSKPNFSESIPKIDYLELLSLFESLSS</sequence>
<dbReference type="InterPro" id="IPR036249">
    <property type="entry name" value="Thioredoxin-like_sf"/>
</dbReference>
<comment type="similarity">
    <text evidence="1">Belongs to the SCO1/2 family.</text>
</comment>
<evidence type="ECO:0000256" key="1">
    <source>
        <dbReference type="ARBA" id="ARBA00010996"/>
    </source>
</evidence>
<evidence type="ECO:0000256" key="3">
    <source>
        <dbReference type="PIRSR" id="PIRSR603782-1"/>
    </source>
</evidence>
<feature type="signal peptide" evidence="5">
    <location>
        <begin position="1"/>
        <end position="19"/>
    </location>
</feature>
<dbReference type="Pfam" id="PF02630">
    <property type="entry name" value="SCO1-SenC"/>
    <property type="match status" value="1"/>
</dbReference>
<dbReference type="CDD" id="cd02968">
    <property type="entry name" value="SCO"/>
    <property type="match status" value="1"/>
</dbReference>
<feature type="binding site" evidence="3">
    <location>
        <position position="76"/>
    </location>
    <ligand>
        <name>Cu cation</name>
        <dbReference type="ChEBI" id="CHEBI:23378"/>
    </ligand>
</feature>
<gene>
    <name evidence="7" type="ORF">XM47_14540</name>
</gene>
<feature type="binding site" evidence="3">
    <location>
        <position position="159"/>
    </location>
    <ligand>
        <name>Cu cation</name>
        <dbReference type="ChEBI" id="CHEBI:23378"/>
    </ligand>
</feature>
<protein>
    <submittedName>
        <fullName evidence="7">Photosynthetic protein synthase I</fullName>
    </submittedName>
</protein>
<dbReference type="PROSITE" id="PS51352">
    <property type="entry name" value="THIOREDOXIN_2"/>
    <property type="match status" value="1"/>
</dbReference>
<organism evidence="7 8">
    <name type="scientific">Catenovulum maritimum</name>
    <dbReference type="NCBI Taxonomy" id="1513271"/>
    <lineage>
        <taxon>Bacteria</taxon>
        <taxon>Pseudomonadati</taxon>
        <taxon>Pseudomonadota</taxon>
        <taxon>Gammaproteobacteria</taxon>
        <taxon>Alteromonadales</taxon>
        <taxon>Alteromonadaceae</taxon>
        <taxon>Catenovulum</taxon>
    </lineage>
</organism>
<evidence type="ECO:0000256" key="5">
    <source>
        <dbReference type="SAM" id="SignalP"/>
    </source>
</evidence>
<keyword evidence="5" id="KW-0732">Signal</keyword>
<dbReference type="EMBL" id="LAZL01000025">
    <property type="protein sequence ID" value="KMT64396.1"/>
    <property type="molecule type" value="Genomic_DNA"/>
</dbReference>
<evidence type="ECO:0000313" key="8">
    <source>
        <dbReference type="Proteomes" id="UP000037600"/>
    </source>
</evidence>
<dbReference type="PANTHER" id="PTHR12151:SF25">
    <property type="entry name" value="LINALOOL DEHYDRATASE_ISOMERASE DOMAIN-CONTAINING PROTEIN"/>
    <property type="match status" value="1"/>
</dbReference>
<dbReference type="RefSeq" id="WP_048694023.1">
    <property type="nucleotide sequence ID" value="NZ_KQ130498.1"/>
</dbReference>
<keyword evidence="3" id="KW-0479">Metal-binding</keyword>
<dbReference type="PANTHER" id="PTHR12151">
    <property type="entry name" value="ELECTRON TRANSPORT PROTIN SCO1/SENC FAMILY MEMBER"/>
    <property type="match status" value="1"/>
</dbReference>
<dbReference type="AlphaFoldDB" id="A0A0J8JIW1"/>
<dbReference type="InterPro" id="IPR003782">
    <property type="entry name" value="SCO1/SenC"/>
</dbReference>
<dbReference type="Proteomes" id="UP000037600">
    <property type="component" value="Unassembled WGS sequence"/>
</dbReference>
<keyword evidence="8" id="KW-1185">Reference proteome</keyword>
<dbReference type="SUPFAM" id="SSF52833">
    <property type="entry name" value="Thioredoxin-like"/>
    <property type="match status" value="1"/>
</dbReference>
<feature type="chain" id="PRO_5005301366" evidence="5">
    <location>
        <begin position="20"/>
        <end position="201"/>
    </location>
</feature>
<dbReference type="OrthoDB" id="9790194at2"/>
<evidence type="ECO:0000313" key="7">
    <source>
        <dbReference type="EMBL" id="KMT64396.1"/>
    </source>
</evidence>
<comment type="caution">
    <text evidence="7">The sequence shown here is derived from an EMBL/GenBank/DDBJ whole genome shotgun (WGS) entry which is preliminary data.</text>
</comment>
<keyword evidence="2 3" id="KW-0186">Copper</keyword>